<evidence type="ECO:0000256" key="3">
    <source>
        <dbReference type="ARBA" id="ARBA00023274"/>
    </source>
</evidence>
<dbReference type="Gene3D" id="3.30.420.100">
    <property type="match status" value="1"/>
</dbReference>
<organism evidence="4 5">
    <name type="scientific">Carex littledalei</name>
    <dbReference type="NCBI Taxonomy" id="544730"/>
    <lineage>
        <taxon>Eukaryota</taxon>
        <taxon>Viridiplantae</taxon>
        <taxon>Streptophyta</taxon>
        <taxon>Embryophyta</taxon>
        <taxon>Tracheophyta</taxon>
        <taxon>Spermatophyta</taxon>
        <taxon>Magnoliopsida</taxon>
        <taxon>Liliopsida</taxon>
        <taxon>Poales</taxon>
        <taxon>Cyperaceae</taxon>
        <taxon>Cyperoideae</taxon>
        <taxon>Cariceae</taxon>
        <taxon>Carex</taxon>
        <taxon>Carex subgen. Euthyceras</taxon>
    </lineage>
</organism>
<comment type="similarity">
    <text evidence="1">Belongs to the universal ribosomal protein uL18 family.</text>
</comment>
<dbReference type="GO" id="GO:0005840">
    <property type="term" value="C:ribosome"/>
    <property type="evidence" value="ECO:0007669"/>
    <property type="project" value="UniProtKB-KW"/>
</dbReference>
<protein>
    <recommendedName>
        <fullName evidence="6">Ribosomal protein L18</fullName>
    </recommendedName>
</protein>
<proteinExistence type="inferred from homology"/>
<evidence type="ECO:0000313" key="4">
    <source>
        <dbReference type="EMBL" id="KAF3329456.1"/>
    </source>
</evidence>
<sequence>MDRFSRHLLRLVISCRKLSAEVSVPQTEAIVAMATSSEPEFALPQRALLARNPSKKILWNPETAARVGEILAQRLLAIGVDEVSVDHGEELARPPHWRRSVSPFFESVQRSGVRIEGAEKLRWP</sequence>
<comment type="caution">
    <text evidence="4">The sequence shown here is derived from an EMBL/GenBank/DDBJ whole genome shotgun (WGS) entry which is preliminary data.</text>
</comment>
<evidence type="ECO:0008006" key="6">
    <source>
        <dbReference type="Google" id="ProtNLM"/>
    </source>
</evidence>
<dbReference type="GO" id="GO:1990904">
    <property type="term" value="C:ribonucleoprotein complex"/>
    <property type="evidence" value="ECO:0007669"/>
    <property type="project" value="UniProtKB-KW"/>
</dbReference>
<reference evidence="4" key="1">
    <citation type="submission" date="2020-01" db="EMBL/GenBank/DDBJ databases">
        <title>Genome sequence of Kobresia littledalei, the first chromosome-level genome in the family Cyperaceae.</title>
        <authorList>
            <person name="Qu G."/>
        </authorList>
    </citation>
    <scope>NUCLEOTIDE SEQUENCE</scope>
    <source>
        <strain evidence="4">C.B.Clarke</strain>
        <tissue evidence="4">Leaf</tissue>
    </source>
</reference>
<accession>A0A833V986</accession>
<evidence type="ECO:0000256" key="2">
    <source>
        <dbReference type="ARBA" id="ARBA00022980"/>
    </source>
</evidence>
<dbReference type="OrthoDB" id="1557988at2759"/>
<dbReference type="AlphaFoldDB" id="A0A833V986"/>
<evidence type="ECO:0000313" key="5">
    <source>
        <dbReference type="Proteomes" id="UP000623129"/>
    </source>
</evidence>
<dbReference type="EMBL" id="SWLB01000014">
    <property type="protein sequence ID" value="KAF3329456.1"/>
    <property type="molecule type" value="Genomic_DNA"/>
</dbReference>
<dbReference type="SUPFAM" id="SSF53137">
    <property type="entry name" value="Translational machinery components"/>
    <property type="match status" value="1"/>
</dbReference>
<dbReference type="PANTHER" id="PTHR12899">
    <property type="entry name" value="39S RIBOSOMAL PROTEIN L18, MITOCHONDRIAL"/>
    <property type="match status" value="1"/>
</dbReference>
<dbReference type="PANTHER" id="PTHR12899:SF14">
    <property type="entry name" value="F14B2.25_F14B2.25"/>
    <property type="match status" value="1"/>
</dbReference>
<gene>
    <name evidence="4" type="ORF">FCM35_KLT04787</name>
</gene>
<dbReference type="GO" id="GO:0008097">
    <property type="term" value="F:5S rRNA binding"/>
    <property type="evidence" value="ECO:0007669"/>
    <property type="project" value="TreeGrafter"/>
</dbReference>
<evidence type="ECO:0000256" key="1">
    <source>
        <dbReference type="ARBA" id="ARBA00007116"/>
    </source>
</evidence>
<dbReference type="Proteomes" id="UP000623129">
    <property type="component" value="Unassembled WGS sequence"/>
</dbReference>
<keyword evidence="5" id="KW-1185">Reference proteome</keyword>
<dbReference type="GO" id="GO:0006412">
    <property type="term" value="P:translation"/>
    <property type="evidence" value="ECO:0007669"/>
    <property type="project" value="InterPro"/>
</dbReference>
<name>A0A833V986_9POAL</name>
<keyword evidence="3" id="KW-0687">Ribonucleoprotein</keyword>
<dbReference type="GO" id="GO:0003735">
    <property type="term" value="F:structural constituent of ribosome"/>
    <property type="evidence" value="ECO:0007669"/>
    <property type="project" value="InterPro"/>
</dbReference>
<dbReference type="InterPro" id="IPR005484">
    <property type="entry name" value="Ribosomal_uL18_bac/plant/anim"/>
</dbReference>
<keyword evidence="2" id="KW-0689">Ribosomal protein</keyword>